<proteinExistence type="predicted"/>
<protein>
    <submittedName>
        <fullName evidence="2">SRPBCC family protein</fullName>
    </submittedName>
</protein>
<name>A0ABT7YYH7_9ACTN</name>
<dbReference type="Gene3D" id="3.30.530.20">
    <property type="match status" value="1"/>
</dbReference>
<organism evidence="2 3">
    <name type="scientific">Glycomyces tritici</name>
    <dbReference type="NCBI Taxonomy" id="2665176"/>
    <lineage>
        <taxon>Bacteria</taxon>
        <taxon>Bacillati</taxon>
        <taxon>Actinomycetota</taxon>
        <taxon>Actinomycetes</taxon>
        <taxon>Glycomycetales</taxon>
        <taxon>Glycomycetaceae</taxon>
        <taxon>Glycomyces</taxon>
    </lineage>
</organism>
<evidence type="ECO:0000313" key="1">
    <source>
        <dbReference type="EMBL" id="MDN3242094.1"/>
    </source>
</evidence>
<dbReference type="InterPro" id="IPR019587">
    <property type="entry name" value="Polyketide_cyclase/dehydratase"/>
</dbReference>
<sequence length="156" mass="17052">MGRKTDVDAMRRGVTARVSAPPEAVYAVLADGWNYASWVVGASNIRHADEQWPAKGSRIRHSIGPWPLVIKDSTIVAAADPPRLLVLEARMWPFGKARVRFDIAADGEGAKIRMTELVVKGPVAALPDPVQAKLLGPRNRETLRRLARLAEAKGRS</sequence>
<keyword evidence="3" id="KW-1185">Reference proteome</keyword>
<evidence type="ECO:0000313" key="2">
    <source>
        <dbReference type="EMBL" id="MDN3243682.1"/>
    </source>
</evidence>
<dbReference type="Pfam" id="PF10604">
    <property type="entry name" value="Polyketide_cyc2"/>
    <property type="match status" value="1"/>
</dbReference>
<accession>A0ABT7YYH7</accession>
<dbReference type="CDD" id="cd07812">
    <property type="entry name" value="SRPBCC"/>
    <property type="match status" value="1"/>
</dbReference>
<reference evidence="2" key="1">
    <citation type="submission" date="2023-06" db="EMBL/GenBank/DDBJ databases">
        <title>Gycomyces niveus sp.nov., a novel actinomycete isolated from soil in Shouguang.</title>
        <authorList>
            <person name="Yang X."/>
            <person name="Zhao J."/>
        </authorList>
    </citation>
    <scope>NUCLEOTIDE SEQUENCE</scope>
    <source>
        <strain evidence="2">NEAU C2</strain>
    </source>
</reference>
<comment type="caution">
    <text evidence="2">The sequence shown here is derived from an EMBL/GenBank/DDBJ whole genome shotgun (WGS) entry which is preliminary data.</text>
</comment>
<gene>
    <name evidence="1" type="ORF">QWI33_20395</name>
    <name evidence="2" type="ORF">QWI33_28485</name>
</gene>
<dbReference type="InterPro" id="IPR023393">
    <property type="entry name" value="START-like_dom_sf"/>
</dbReference>
<dbReference type="RefSeq" id="WP_289958994.1">
    <property type="nucleotide sequence ID" value="NZ_JAUEMJ010000006.1"/>
</dbReference>
<evidence type="ECO:0000313" key="3">
    <source>
        <dbReference type="Proteomes" id="UP001171902"/>
    </source>
</evidence>
<dbReference type="EMBL" id="JAUEMJ010000015">
    <property type="protein sequence ID" value="MDN3243682.1"/>
    <property type="molecule type" value="Genomic_DNA"/>
</dbReference>
<dbReference type="SUPFAM" id="SSF55961">
    <property type="entry name" value="Bet v1-like"/>
    <property type="match status" value="1"/>
</dbReference>
<dbReference type="EMBL" id="JAUEMJ010000006">
    <property type="protein sequence ID" value="MDN3242094.1"/>
    <property type="molecule type" value="Genomic_DNA"/>
</dbReference>
<dbReference type="Proteomes" id="UP001171902">
    <property type="component" value="Unassembled WGS sequence"/>
</dbReference>